<sequence>MADHTTYSSIQRLAEFVRPTVFGDFNVISYNVTGSFAFAVTRGEIPQDDLLVRVQSPCLFGESFGVNSCDCGAQLTKALQIGSQESSFLLIYLSYQEGRGLGMGQKIKAIDTEANQHVDMVEAFHLLGFPLDLREYRAAAEIIKDLNEEHSIRLMTNNPKKVAGLEEYGVQISARVPLLIDPPNAACQRYLTTKKHKMGHILPNIE</sequence>
<dbReference type="GO" id="GO:0003935">
    <property type="term" value="F:GTP cyclohydrolase II activity"/>
    <property type="evidence" value="ECO:0007669"/>
    <property type="project" value="UniProtKB-EC"/>
</dbReference>
<comment type="catalytic activity">
    <reaction evidence="10">
        <text>GTP + 4 H2O = 2,5-diamino-6-hydroxy-4-(5-phosphoribosylamino)-pyrimidine + formate + 2 phosphate + 3 H(+)</text>
        <dbReference type="Rhea" id="RHEA:23704"/>
        <dbReference type="ChEBI" id="CHEBI:15377"/>
        <dbReference type="ChEBI" id="CHEBI:15378"/>
        <dbReference type="ChEBI" id="CHEBI:15740"/>
        <dbReference type="ChEBI" id="CHEBI:37565"/>
        <dbReference type="ChEBI" id="CHEBI:43474"/>
        <dbReference type="ChEBI" id="CHEBI:58614"/>
        <dbReference type="EC" id="3.5.4.25"/>
    </reaction>
</comment>
<keyword evidence="6" id="KW-0547">Nucleotide-binding</keyword>
<dbReference type="EMBL" id="PSRQ01000027">
    <property type="protein sequence ID" value="PWU23636.1"/>
    <property type="molecule type" value="Genomic_DNA"/>
</dbReference>
<evidence type="ECO:0000256" key="7">
    <source>
        <dbReference type="ARBA" id="ARBA00022801"/>
    </source>
</evidence>
<keyword evidence="9" id="KW-0342">GTP-binding</keyword>
<organism evidence="12 13">
    <name type="scientific">Candidatus Cerribacteria bacterium 'Amazon FNV 2010 28 9'</name>
    <dbReference type="NCBI Taxonomy" id="2081795"/>
    <lineage>
        <taxon>Bacteria</taxon>
        <taxon>Candidatus Cerribacteria</taxon>
    </lineage>
</organism>
<evidence type="ECO:0000256" key="2">
    <source>
        <dbReference type="ARBA" id="ARBA00004853"/>
    </source>
</evidence>
<comment type="caution">
    <text evidence="12">The sequence shown here is derived from an EMBL/GenBank/DDBJ whole genome shotgun (WGS) entry which is preliminary data.</text>
</comment>
<proteinExistence type="predicted"/>
<dbReference type="GO" id="GO:0046872">
    <property type="term" value="F:metal ion binding"/>
    <property type="evidence" value="ECO:0007669"/>
    <property type="project" value="UniProtKB-KW"/>
</dbReference>
<evidence type="ECO:0000256" key="8">
    <source>
        <dbReference type="ARBA" id="ARBA00022833"/>
    </source>
</evidence>
<evidence type="ECO:0000259" key="11">
    <source>
        <dbReference type="Pfam" id="PF00925"/>
    </source>
</evidence>
<evidence type="ECO:0000256" key="3">
    <source>
        <dbReference type="ARBA" id="ARBA00012762"/>
    </source>
</evidence>
<name>A0A317JP52_9BACT</name>
<dbReference type="Gene3D" id="3.40.50.10990">
    <property type="entry name" value="GTP cyclohydrolase II"/>
    <property type="match status" value="1"/>
</dbReference>
<dbReference type="PANTHER" id="PTHR21327:SF18">
    <property type="entry name" value="3,4-DIHYDROXY-2-BUTANONE 4-PHOSPHATE SYNTHASE"/>
    <property type="match status" value="1"/>
</dbReference>
<comment type="pathway">
    <text evidence="2">Cofactor biosynthesis; riboflavin biosynthesis; 5-amino-6-(D-ribitylamino)uracil from GTP: step 1/4.</text>
</comment>
<dbReference type="GO" id="GO:0005829">
    <property type="term" value="C:cytosol"/>
    <property type="evidence" value="ECO:0007669"/>
    <property type="project" value="TreeGrafter"/>
</dbReference>
<comment type="cofactor">
    <cofactor evidence="1">
        <name>Zn(2+)</name>
        <dbReference type="ChEBI" id="CHEBI:29105"/>
    </cofactor>
</comment>
<evidence type="ECO:0000256" key="10">
    <source>
        <dbReference type="ARBA" id="ARBA00049295"/>
    </source>
</evidence>
<evidence type="ECO:0000313" key="12">
    <source>
        <dbReference type="EMBL" id="PWU23636.1"/>
    </source>
</evidence>
<keyword evidence="7" id="KW-0378">Hydrolase</keyword>
<dbReference type="SUPFAM" id="SSF142695">
    <property type="entry name" value="RibA-like"/>
    <property type="match status" value="1"/>
</dbReference>
<gene>
    <name evidence="12" type="ORF">C5B42_02295</name>
</gene>
<dbReference type="AlphaFoldDB" id="A0A317JP52"/>
<dbReference type="UniPathway" id="UPA00275"/>
<dbReference type="InterPro" id="IPR032677">
    <property type="entry name" value="GTP_cyclohydro_II"/>
</dbReference>
<evidence type="ECO:0000256" key="4">
    <source>
        <dbReference type="ARBA" id="ARBA00022619"/>
    </source>
</evidence>
<protein>
    <recommendedName>
        <fullName evidence="3">GTP cyclohydrolase II</fullName>
        <ecNumber evidence="3">3.5.4.25</ecNumber>
    </recommendedName>
</protein>
<reference evidence="12 13" key="1">
    <citation type="submission" date="2018-02" db="EMBL/GenBank/DDBJ databases">
        <title>Genomic Reconstructions from Amazon Rainforest and Pasture Soil Reveal Novel Insights into the Physiology of Candidate Phyla in Tropical Sites.</title>
        <authorList>
            <person name="Kroeger M.E."/>
            <person name="Delmont T."/>
            <person name="Eren A.M."/>
            <person name="Guo J."/>
            <person name="Meyer K.M."/>
            <person name="Khan K."/>
            <person name="Rodrigues J.L.M."/>
            <person name="Bohannan B.J.M."/>
            <person name="Tringe S."/>
            <person name="Borges C.D."/>
            <person name="Tiedje J."/>
            <person name="Tsai S.M."/>
            <person name="Nusslein K."/>
        </authorList>
    </citation>
    <scope>NUCLEOTIDE SEQUENCE [LARGE SCALE GENOMIC DNA]</scope>
    <source>
        <strain evidence="12">Amazon FNV 2010 28 9</strain>
    </source>
</reference>
<evidence type="ECO:0000256" key="5">
    <source>
        <dbReference type="ARBA" id="ARBA00022723"/>
    </source>
</evidence>
<dbReference type="GO" id="GO:0005525">
    <property type="term" value="F:GTP binding"/>
    <property type="evidence" value="ECO:0007669"/>
    <property type="project" value="UniProtKB-KW"/>
</dbReference>
<feature type="domain" description="GTP cyclohydrolase II" evidence="11">
    <location>
        <begin position="15"/>
        <end position="177"/>
    </location>
</feature>
<keyword evidence="8" id="KW-0862">Zinc</keyword>
<evidence type="ECO:0000313" key="13">
    <source>
        <dbReference type="Proteomes" id="UP000246104"/>
    </source>
</evidence>
<evidence type="ECO:0000256" key="6">
    <source>
        <dbReference type="ARBA" id="ARBA00022741"/>
    </source>
</evidence>
<dbReference type="InterPro" id="IPR000926">
    <property type="entry name" value="RibA"/>
</dbReference>
<keyword evidence="5" id="KW-0479">Metal-binding</keyword>
<dbReference type="InterPro" id="IPR036144">
    <property type="entry name" value="RibA-like_sf"/>
</dbReference>
<keyword evidence="4" id="KW-0686">Riboflavin biosynthesis</keyword>
<dbReference type="GO" id="GO:0008686">
    <property type="term" value="F:3,4-dihydroxy-2-butanone-4-phosphate synthase activity"/>
    <property type="evidence" value="ECO:0007669"/>
    <property type="project" value="TreeGrafter"/>
</dbReference>
<evidence type="ECO:0000256" key="1">
    <source>
        <dbReference type="ARBA" id="ARBA00001947"/>
    </source>
</evidence>
<dbReference type="GO" id="GO:0009231">
    <property type="term" value="P:riboflavin biosynthetic process"/>
    <property type="evidence" value="ECO:0007669"/>
    <property type="project" value="UniProtKB-UniPathway"/>
</dbReference>
<dbReference type="Proteomes" id="UP000246104">
    <property type="component" value="Unassembled WGS sequence"/>
</dbReference>
<dbReference type="CDD" id="cd00641">
    <property type="entry name" value="GTP_cyclohydro2"/>
    <property type="match status" value="1"/>
</dbReference>
<accession>A0A317JP52</accession>
<dbReference type="EC" id="3.5.4.25" evidence="3"/>
<dbReference type="Pfam" id="PF00925">
    <property type="entry name" value="GTP_cyclohydro2"/>
    <property type="match status" value="1"/>
</dbReference>
<dbReference type="PANTHER" id="PTHR21327">
    <property type="entry name" value="GTP CYCLOHYDROLASE II-RELATED"/>
    <property type="match status" value="1"/>
</dbReference>
<evidence type="ECO:0000256" key="9">
    <source>
        <dbReference type="ARBA" id="ARBA00023134"/>
    </source>
</evidence>